<comment type="caution">
    <text evidence="1">The sequence shown here is derived from an EMBL/GenBank/DDBJ whole genome shotgun (WGS) entry which is preliminary data.</text>
</comment>
<sequence length="67" mass="7467">MTDDKMVRMANQIAAFFETQPEAEKAAKVAGHLNDFWPPSMRMQLKAYVERGGEGLNALVHKSAAFL</sequence>
<gene>
    <name evidence="1" type="ORF">GCM10022404_14180</name>
</gene>
<evidence type="ECO:0000313" key="1">
    <source>
        <dbReference type="EMBL" id="GAA3865067.1"/>
    </source>
</evidence>
<accession>A0ABP7K6R2</accession>
<dbReference type="Pfam" id="PF11390">
    <property type="entry name" value="FdsD"/>
    <property type="match status" value="1"/>
</dbReference>
<keyword evidence="2" id="KW-1185">Reference proteome</keyword>
<organism evidence="1 2">
    <name type="scientific">Celeribacter arenosi</name>
    <dbReference type="NCBI Taxonomy" id="792649"/>
    <lineage>
        <taxon>Bacteria</taxon>
        <taxon>Pseudomonadati</taxon>
        <taxon>Pseudomonadota</taxon>
        <taxon>Alphaproteobacteria</taxon>
        <taxon>Rhodobacterales</taxon>
        <taxon>Roseobacteraceae</taxon>
        <taxon>Celeribacter</taxon>
    </lineage>
</organism>
<protein>
    <submittedName>
        <fullName evidence="1">Formate dehydrogenase subunit delta</fullName>
    </submittedName>
</protein>
<dbReference type="RefSeq" id="WP_344845630.1">
    <property type="nucleotide sequence ID" value="NZ_BAABDF010000006.1"/>
</dbReference>
<dbReference type="InterPro" id="IPR021074">
    <property type="entry name" value="Formate_DH_dsu"/>
</dbReference>
<dbReference type="Proteomes" id="UP001399917">
    <property type="component" value="Unassembled WGS sequence"/>
</dbReference>
<proteinExistence type="predicted"/>
<reference evidence="2" key="1">
    <citation type="journal article" date="2019" name="Int. J. Syst. Evol. Microbiol.">
        <title>The Global Catalogue of Microorganisms (GCM) 10K type strain sequencing project: providing services to taxonomists for standard genome sequencing and annotation.</title>
        <authorList>
            <consortium name="The Broad Institute Genomics Platform"/>
            <consortium name="The Broad Institute Genome Sequencing Center for Infectious Disease"/>
            <person name="Wu L."/>
            <person name="Ma J."/>
        </authorList>
    </citation>
    <scope>NUCLEOTIDE SEQUENCE [LARGE SCALE GENOMIC DNA]</scope>
    <source>
        <strain evidence="2">JCM 17190</strain>
    </source>
</reference>
<name>A0ABP7K6R2_9RHOB</name>
<evidence type="ECO:0000313" key="2">
    <source>
        <dbReference type="Proteomes" id="UP001399917"/>
    </source>
</evidence>
<dbReference type="EMBL" id="BAABDF010000006">
    <property type="protein sequence ID" value="GAA3865067.1"/>
    <property type="molecule type" value="Genomic_DNA"/>
</dbReference>